<evidence type="ECO:0000313" key="1">
    <source>
        <dbReference type="EMBL" id="VEL42169.1"/>
    </source>
</evidence>
<reference evidence="1" key="1">
    <citation type="submission" date="2018-11" db="EMBL/GenBank/DDBJ databases">
        <authorList>
            <consortium name="Pathogen Informatics"/>
        </authorList>
    </citation>
    <scope>NUCLEOTIDE SEQUENCE</scope>
</reference>
<accession>A0A448XQ30</accession>
<comment type="caution">
    <text evidence="1">The sequence shown here is derived from an EMBL/GenBank/DDBJ whole genome shotgun (WGS) entry which is preliminary data.</text>
</comment>
<dbReference type="EMBL" id="CAAALY010272894">
    <property type="protein sequence ID" value="VEL42169.1"/>
    <property type="molecule type" value="Genomic_DNA"/>
</dbReference>
<dbReference type="Proteomes" id="UP000784294">
    <property type="component" value="Unassembled WGS sequence"/>
</dbReference>
<protein>
    <submittedName>
        <fullName evidence="1">Uncharacterized protein</fullName>
    </submittedName>
</protein>
<name>A0A448XQ30_9PLAT</name>
<dbReference type="AlphaFoldDB" id="A0A448XQ30"/>
<sequence>MGHLVGLLMAPGGRTRRDDLAAIPPTTCKRGGGLSTRLALQPADDRSAPAEGERRITCHRLLCK</sequence>
<keyword evidence="2" id="KW-1185">Reference proteome</keyword>
<organism evidence="1 2">
    <name type="scientific">Protopolystoma xenopodis</name>
    <dbReference type="NCBI Taxonomy" id="117903"/>
    <lineage>
        <taxon>Eukaryota</taxon>
        <taxon>Metazoa</taxon>
        <taxon>Spiralia</taxon>
        <taxon>Lophotrochozoa</taxon>
        <taxon>Platyhelminthes</taxon>
        <taxon>Monogenea</taxon>
        <taxon>Polyopisthocotylea</taxon>
        <taxon>Polystomatidea</taxon>
        <taxon>Polystomatidae</taxon>
        <taxon>Protopolystoma</taxon>
    </lineage>
</organism>
<gene>
    <name evidence="1" type="ORF">PXEA_LOCUS35609</name>
</gene>
<proteinExistence type="predicted"/>
<evidence type="ECO:0000313" key="2">
    <source>
        <dbReference type="Proteomes" id="UP000784294"/>
    </source>
</evidence>